<dbReference type="Pfam" id="PF00010">
    <property type="entry name" value="HLH"/>
    <property type="match status" value="1"/>
</dbReference>
<feature type="compositionally biased region" description="Basic residues" evidence="6">
    <location>
        <begin position="361"/>
        <end position="374"/>
    </location>
</feature>
<name>A0A6A6H672_VIRVR</name>
<dbReference type="PANTHER" id="PTHR15741:SF27">
    <property type="entry name" value="TRANSCRIPTION FACTOR AP-4"/>
    <property type="match status" value="1"/>
</dbReference>
<dbReference type="CDD" id="cd11404">
    <property type="entry name" value="bHLHzip_Mlx_like"/>
    <property type="match status" value="1"/>
</dbReference>
<dbReference type="InterPro" id="IPR011598">
    <property type="entry name" value="bHLH_dom"/>
</dbReference>
<keyword evidence="4" id="KW-0804">Transcription</keyword>
<evidence type="ECO:0000313" key="8">
    <source>
        <dbReference type="EMBL" id="KAF2233210.1"/>
    </source>
</evidence>
<dbReference type="GO" id="GO:0000978">
    <property type="term" value="F:RNA polymerase II cis-regulatory region sequence-specific DNA binding"/>
    <property type="evidence" value="ECO:0007669"/>
    <property type="project" value="TreeGrafter"/>
</dbReference>
<dbReference type="Proteomes" id="UP000800092">
    <property type="component" value="Unassembled WGS sequence"/>
</dbReference>
<feature type="compositionally biased region" description="Polar residues" evidence="6">
    <location>
        <begin position="297"/>
        <end position="306"/>
    </location>
</feature>
<feature type="domain" description="BHLH" evidence="7">
    <location>
        <begin position="396"/>
        <end position="447"/>
    </location>
</feature>
<dbReference type="GO" id="GO:0000981">
    <property type="term" value="F:DNA-binding transcription factor activity, RNA polymerase II-specific"/>
    <property type="evidence" value="ECO:0007669"/>
    <property type="project" value="TreeGrafter"/>
</dbReference>
<feature type="region of interest" description="Disordered" evidence="6">
    <location>
        <begin position="290"/>
        <end position="405"/>
    </location>
</feature>
<keyword evidence="2" id="KW-0805">Transcription regulation</keyword>
<feature type="region of interest" description="Disordered" evidence="6">
    <location>
        <begin position="231"/>
        <end position="259"/>
    </location>
</feature>
<sequence>MLCTSRIPSMKDLGRSFDIFGAKDGVVPLIHTGAALPWRKILGKVVDMEGGDGRPFGYSFADSVDDNNAWSFMGGPTLLDEHESLTLEDFFAHPDDFSIGAQNSGFGNFGASNDLFKDPDDWSLYTAPNNVQTTSVGPISSAAPTTPVPSFQQTAANFGLPATSQQQPATSNQDLDAALALMGANSSHPQPYSEDPFFTTHQSTARLPNHHARHSISGPVSAQLPFGSATPGAFSSNLGPNVQSNGQGHRPHAIRFGSDASFHPSAGFVAPPNTDTHIEIQKRLVQDMNAMGHRESAPSTRATSPVAQRKRERSFPEPQESDPESSQAEVSEDDEEVQSRPKKRRRSTKLDIPSPPPLKTMPRRKSACQTKRRERNNLSGDAGRGSKHKENLTEAQKRTNHIQSEQKRRNIIKDGYNDLNKLVPNLREGGFSKSQALVEAASFLDEMVAGNKRLREMLNANRLDD</sequence>
<gene>
    <name evidence="8" type="ORF">EV356DRAFT_533857</name>
</gene>
<dbReference type="InterPro" id="IPR036638">
    <property type="entry name" value="HLH_DNA-bd_sf"/>
</dbReference>
<feature type="compositionally biased region" description="Polar residues" evidence="6">
    <location>
        <begin position="233"/>
        <end position="247"/>
    </location>
</feature>
<dbReference type="EMBL" id="ML991808">
    <property type="protein sequence ID" value="KAF2233210.1"/>
    <property type="molecule type" value="Genomic_DNA"/>
</dbReference>
<evidence type="ECO:0000313" key="9">
    <source>
        <dbReference type="Proteomes" id="UP000800092"/>
    </source>
</evidence>
<evidence type="ECO:0000256" key="1">
    <source>
        <dbReference type="ARBA" id="ARBA00004123"/>
    </source>
</evidence>
<evidence type="ECO:0000256" key="5">
    <source>
        <dbReference type="ARBA" id="ARBA00023242"/>
    </source>
</evidence>
<evidence type="ECO:0000256" key="2">
    <source>
        <dbReference type="ARBA" id="ARBA00023015"/>
    </source>
</evidence>
<dbReference type="GO" id="GO:0046983">
    <property type="term" value="F:protein dimerization activity"/>
    <property type="evidence" value="ECO:0007669"/>
    <property type="project" value="InterPro"/>
</dbReference>
<dbReference type="GO" id="GO:0005634">
    <property type="term" value="C:nucleus"/>
    <property type="evidence" value="ECO:0007669"/>
    <property type="project" value="UniProtKB-SubCell"/>
</dbReference>
<evidence type="ECO:0000259" key="7">
    <source>
        <dbReference type="PROSITE" id="PS50888"/>
    </source>
</evidence>
<comment type="subcellular location">
    <subcellularLocation>
        <location evidence="1">Nucleus</location>
    </subcellularLocation>
</comment>
<proteinExistence type="predicted"/>
<feature type="compositionally biased region" description="Basic and acidic residues" evidence="6">
    <location>
        <begin position="388"/>
        <end position="397"/>
    </location>
</feature>
<keyword evidence="9" id="KW-1185">Reference proteome</keyword>
<dbReference type="AlphaFoldDB" id="A0A6A6H672"/>
<dbReference type="OrthoDB" id="5778525at2759"/>
<protein>
    <recommendedName>
        <fullName evidence="7">BHLH domain-containing protein</fullName>
    </recommendedName>
</protein>
<reference evidence="8" key="1">
    <citation type="journal article" date="2020" name="Stud. Mycol.">
        <title>101 Dothideomycetes genomes: a test case for predicting lifestyles and emergence of pathogens.</title>
        <authorList>
            <person name="Haridas S."/>
            <person name="Albert R."/>
            <person name="Binder M."/>
            <person name="Bloem J."/>
            <person name="Labutti K."/>
            <person name="Salamov A."/>
            <person name="Andreopoulos B."/>
            <person name="Baker S."/>
            <person name="Barry K."/>
            <person name="Bills G."/>
            <person name="Bluhm B."/>
            <person name="Cannon C."/>
            <person name="Castanera R."/>
            <person name="Culley D."/>
            <person name="Daum C."/>
            <person name="Ezra D."/>
            <person name="Gonzalez J."/>
            <person name="Henrissat B."/>
            <person name="Kuo A."/>
            <person name="Liang C."/>
            <person name="Lipzen A."/>
            <person name="Lutzoni F."/>
            <person name="Magnuson J."/>
            <person name="Mondo S."/>
            <person name="Nolan M."/>
            <person name="Ohm R."/>
            <person name="Pangilinan J."/>
            <person name="Park H.-J."/>
            <person name="Ramirez L."/>
            <person name="Alfaro M."/>
            <person name="Sun H."/>
            <person name="Tritt A."/>
            <person name="Yoshinaga Y."/>
            <person name="Zwiers L.-H."/>
            <person name="Turgeon B."/>
            <person name="Goodwin S."/>
            <person name="Spatafora J."/>
            <person name="Crous P."/>
            <person name="Grigoriev I."/>
        </authorList>
    </citation>
    <scope>NUCLEOTIDE SEQUENCE</scope>
    <source>
        <strain evidence="8">Tuck. ex Michener</strain>
    </source>
</reference>
<keyword evidence="3" id="KW-0238">DNA-binding</keyword>
<dbReference type="Gene3D" id="4.10.280.10">
    <property type="entry name" value="Helix-loop-helix DNA-binding domain"/>
    <property type="match status" value="1"/>
</dbReference>
<evidence type="ECO:0000256" key="6">
    <source>
        <dbReference type="SAM" id="MobiDB-lite"/>
    </source>
</evidence>
<evidence type="ECO:0000256" key="4">
    <source>
        <dbReference type="ARBA" id="ARBA00023163"/>
    </source>
</evidence>
<accession>A0A6A6H672</accession>
<dbReference type="PROSITE" id="PS50888">
    <property type="entry name" value="BHLH"/>
    <property type="match status" value="1"/>
</dbReference>
<dbReference type="InterPro" id="IPR052207">
    <property type="entry name" value="Max-like/E-box_TFs"/>
</dbReference>
<dbReference type="PANTHER" id="PTHR15741">
    <property type="entry name" value="BASIC HELIX-LOOP-HELIX ZIP TRANSCRIPTION FACTOR"/>
    <property type="match status" value="1"/>
</dbReference>
<organism evidence="8 9">
    <name type="scientific">Viridothelium virens</name>
    <name type="common">Speckled blister lichen</name>
    <name type="synonym">Trypethelium virens</name>
    <dbReference type="NCBI Taxonomy" id="1048519"/>
    <lineage>
        <taxon>Eukaryota</taxon>
        <taxon>Fungi</taxon>
        <taxon>Dikarya</taxon>
        <taxon>Ascomycota</taxon>
        <taxon>Pezizomycotina</taxon>
        <taxon>Dothideomycetes</taxon>
        <taxon>Dothideomycetes incertae sedis</taxon>
        <taxon>Trypetheliales</taxon>
        <taxon>Trypetheliaceae</taxon>
        <taxon>Viridothelium</taxon>
    </lineage>
</organism>
<evidence type="ECO:0000256" key="3">
    <source>
        <dbReference type="ARBA" id="ARBA00023125"/>
    </source>
</evidence>
<dbReference type="SUPFAM" id="SSF47459">
    <property type="entry name" value="HLH, helix-loop-helix DNA-binding domain"/>
    <property type="match status" value="1"/>
</dbReference>
<keyword evidence="5" id="KW-0539">Nucleus</keyword>